<feature type="transmembrane region" description="Helical" evidence="2">
    <location>
        <begin position="866"/>
        <end position="886"/>
    </location>
</feature>
<sequence length="993" mass="106431">MLLVLAVLGGAVAAGLQAALGLRVEGKDVPAEPTSVAPERAFAPPPRWTTLDVPTGDERLDLAAAELRRASRSAGAPRGTASLRVRHGNAADGDGYAVALRGTRLDLTAPSRAGAVRGVYELAQAVGAGRPLADLAGEHPTSRLPFRMVDLGAAGVTPDPDEWRDGDDYSHRSGAFDDVVLGGPPYVDDAALADASASVERYVEHVLAQGHNAITVPGLLEYVTFADVPGVYEADDEHVARARAMRAAFGPVWQRAHDLGLRVYLRFDMLALTPPLRAYLADRYDLDTEDPRLWEVYAAALDEVYREMPYVDGIVVRVGEAGDVYDTPGLDYTSELAVTTVPAVRAMLTAFTDQAERADREVVFRTWSVGVGAVGDMHTNRESYEAVLGGLDSDRLVVSTKYSLGDFYRHLPYNDTLEVGEHRRIVELQSRREFEGQGALPDDLGVLHQQALQRFVAANPRVEGVWTWTQDGGPWRAGPFSLLLTTGFWQLYDLNSEVAARLAVDPDADVAEATADWARRTLSRDPATVRAVGEALALSPQVIGEGLYVGPYADRRVFALGLEPPPMMWVFEWDILTGDSAVLDVVYAVTRDSADGRDGVETAIREGDDALAGAERMRALVAGTDPASWRDAEVRERFVAALDFQVSLLRMLGAYRAMVLRHAQWLDGEGSREAWSQAREAFGSAADAHERAYAGDLALPAWNLTAARLGLERAERDLPMAWAARGLLVVALGWLLIGALGRVPAARVLWLAGTRPWRAAEAVRDLPRGQRALLVAVPLGLLAASRLVFTWFAAPAHLLAAGLGWLGLVAVLAVAVRLLRADPWPVLAAVGGAVVLRVVLLLVVLAPRGPGGYWFAFWTSPGRRSAYVAVAFVALGWVLVAAAWALRPSVSRRRAAGAAVAAAGGAVVVPALLVALVGLEPALSAWNDQLALLPWGLHRILGLTVYLGVPAGAAWWASAAGAGVMLLGVVLTAAPSRTRQAGTRSRPRLKFSA</sequence>
<name>A0ABP9PDC8_9ACTN</name>
<gene>
    <name evidence="3" type="ORF">GCM10023340_10680</name>
</gene>
<keyword evidence="2" id="KW-1133">Transmembrane helix</keyword>
<evidence type="ECO:0000256" key="2">
    <source>
        <dbReference type="SAM" id="Phobius"/>
    </source>
</evidence>
<feature type="transmembrane region" description="Helical" evidence="2">
    <location>
        <begin position="953"/>
        <end position="974"/>
    </location>
</feature>
<evidence type="ECO:0000256" key="1">
    <source>
        <dbReference type="SAM" id="MobiDB-lite"/>
    </source>
</evidence>
<organism evidence="3 4">
    <name type="scientific">Nocardioides marinquilinus</name>
    <dbReference type="NCBI Taxonomy" id="1210400"/>
    <lineage>
        <taxon>Bacteria</taxon>
        <taxon>Bacillati</taxon>
        <taxon>Actinomycetota</taxon>
        <taxon>Actinomycetes</taxon>
        <taxon>Propionibacteriales</taxon>
        <taxon>Nocardioidaceae</taxon>
        <taxon>Nocardioides</taxon>
    </lineage>
</organism>
<comment type="caution">
    <text evidence="3">The sequence shown here is derived from an EMBL/GenBank/DDBJ whole genome shotgun (WGS) entry which is preliminary data.</text>
</comment>
<dbReference type="Proteomes" id="UP001500221">
    <property type="component" value="Unassembled WGS sequence"/>
</dbReference>
<keyword evidence="2" id="KW-0812">Transmembrane</keyword>
<proteinExistence type="predicted"/>
<evidence type="ECO:0008006" key="5">
    <source>
        <dbReference type="Google" id="ProtNLM"/>
    </source>
</evidence>
<protein>
    <recommendedName>
        <fullName evidence="5">Glycosyl hydrolase family 67 C-terminal domain-containing protein</fullName>
    </recommendedName>
</protein>
<reference evidence="4" key="1">
    <citation type="journal article" date="2019" name="Int. J. Syst. Evol. Microbiol.">
        <title>The Global Catalogue of Microorganisms (GCM) 10K type strain sequencing project: providing services to taxonomists for standard genome sequencing and annotation.</title>
        <authorList>
            <consortium name="The Broad Institute Genomics Platform"/>
            <consortium name="The Broad Institute Genome Sequencing Center for Infectious Disease"/>
            <person name="Wu L."/>
            <person name="Ma J."/>
        </authorList>
    </citation>
    <scope>NUCLEOTIDE SEQUENCE [LARGE SCALE GENOMIC DNA]</scope>
    <source>
        <strain evidence="4">JCM 18459</strain>
    </source>
</reference>
<dbReference type="EMBL" id="BAABKG010000001">
    <property type="protein sequence ID" value="GAA5143980.1"/>
    <property type="molecule type" value="Genomic_DNA"/>
</dbReference>
<accession>A0ABP9PDC8</accession>
<dbReference type="SUPFAM" id="SSF51445">
    <property type="entry name" value="(Trans)glycosidases"/>
    <property type="match status" value="1"/>
</dbReference>
<feature type="transmembrane region" description="Helical" evidence="2">
    <location>
        <begin position="826"/>
        <end position="846"/>
    </location>
</feature>
<keyword evidence="2" id="KW-0472">Membrane</keyword>
<feature type="transmembrane region" description="Helical" evidence="2">
    <location>
        <begin position="772"/>
        <end position="792"/>
    </location>
</feature>
<feature type="transmembrane region" description="Helical" evidence="2">
    <location>
        <begin position="898"/>
        <end position="919"/>
    </location>
</feature>
<feature type="transmembrane region" description="Helical" evidence="2">
    <location>
        <begin position="722"/>
        <end position="741"/>
    </location>
</feature>
<evidence type="ECO:0000313" key="3">
    <source>
        <dbReference type="EMBL" id="GAA5143980.1"/>
    </source>
</evidence>
<keyword evidence="4" id="KW-1185">Reference proteome</keyword>
<feature type="transmembrane region" description="Helical" evidence="2">
    <location>
        <begin position="798"/>
        <end position="819"/>
    </location>
</feature>
<dbReference type="InterPro" id="IPR017853">
    <property type="entry name" value="GH"/>
</dbReference>
<evidence type="ECO:0000313" key="4">
    <source>
        <dbReference type="Proteomes" id="UP001500221"/>
    </source>
</evidence>
<feature type="region of interest" description="Disordered" evidence="1">
    <location>
        <begin position="30"/>
        <end position="54"/>
    </location>
</feature>